<sequence>MDRTIDHPLRNALVNELHARPSPRILAPCHAVYLAFKEPRDAAGRDRTRDLDHLAILTDRHGAPQPSADGGHYTARIGRHDLIWESHTEFVSYTAIAEGLPETPFDPASAEVFSQDWQALAPGRRVTAAMIRLEHLPDDLSQVDAALGEWFSRDSLAAFWVLDRSALVASDFRIDPNGWMRFAVFLRPDTGAGRTGRIIQRLCELETYRAMSMLGLERARALSAHLNSLEPELGAMVDGMDSRAAATTLDRLLAVSARLEALATQSAFRFGATRAYEALVMDRVRALREERYKDRQLLGEFMSRRYDPAMRTARSAEARLSQMLERTGRAGELLRTRVEVDRSGQNQLLLASMDRRSELQLRLQHTVEGLSVVAISYYAVGLVGYLAAPLAMGAGVDKAVVMAMATPLVVGLVWFGLRRLRAGIDHSHDS</sequence>
<feature type="transmembrane region" description="Helical" evidence="1">
    <location>
        <begin position="399"/>
        <end position="417"/>
    </location>
</feature>
<name>A0A2K9ME74_9RHOB</name>
<keyword evidence="1" id="KW-1133">Transmembrane helix</keyword>
<dbReference type="EMBL" id="CP025583">
    <property type="protein sequence ID" value="AUM73920.1"/>
    <property type="molecule type" value="Genomic_DNA"/>
</dbReference>
<feature type="transmembrane region" description="Helical" evidence="1">
    <location>
        <begin position="365"/>
        <end position="387"/>
    </location>
</feature>
<dbReference type="InterPro" id="IPR021830">
    <property type="entry name" value="DUF3422"/>
</dbReference>
<evidence type="ECO:0000313" key="3">
    <source>
        <dbReference type="Proteomes" id="UP000234882"/>
    </source>
</evidence>
<dbReference type="KEGG" id="paru:CYR75_06150"/>
<dbReference type="Pfam" id="PF11902">
    <property type="entry name" value="DUF3422"/>
    <property type="match status" value="1"/>
</dbReference>
<gene>
    <name evidence="2" type="ORF">CYR75_06150</name>
</gene>
<protein>
    <submittedName>
        <fullName evidence="2">DUF3422 domain-containing protein</fullName>
    </submittedName>
</protein>
<proteinExistence type="predicted"/>
<keyword evidence="3" id="KW-1185">Reference proteome</keyword>
<organism evidence="2 3">
    <name type="scientific">Paracoccus jeotgali</name>
    <dbReference type="NCBI Taxonomy" id="2065379"/>
    <lineage>
        <taxon>Bacteria</taxon>
        <taxon>Pseudomonadati</taxon>
        <taxon>Pseudomonadota</taxon>
        <taxon>Alphaproteobacteria</taxon>
        <taxon>Rhodobacterales</taxon>
        <taxon>Paracoccaceae</taxon>
        <taxon>Paracoccus</taxon>
    </lineage>
</organism>
<dbReference type="RefSeq" id="WP_101499271.1">
    <property type="nucleotide sequence ID" value="NZ_CP025583.1"/>
</dbReference>
<keyword evidence="1" id="KW-0472">Membrane</keyword>
<dbReference type="Proteomes" id="UP000234882">
    <property type="component" value="Chromosome"/>
</dbReference>
<keyword evidence="1" id="KW-0812">Transmembrane</keyword>
<dbReference type="OrthoDB" id="9767470at2"/>
<reference evidence="3" key="1">
    <citation type="submission" date="2017-12" db="EMBL/GenBank/DDBJ databases">
        <title>Genomic analysis of Paracoccus sp. CBA4604.</title>
        <authorList>
            <person name="Roh S.W."/>
            <person name="Kim J.Y."/>
            <person name="Kim J.S."/>
        </authorList>
    </citation>
    <scope>NUCLEOTIDE SEQUENCE [LARGE SCALE GENOMIC DNA]</scope>
    <source>
        <strain evidence="3">CBA4604</strain>
    </source>
</reference>
<dbReference type="AlphaFoldDB" id="A0A2K9ME74"/>
<accession>A0A2K9ME74</accession>
<evidence type="ECO:0000256" key="1">
    <source>
        <dbReference type="SAM" id="Phobius"/>
    </source>
</evidence>
<evidence type="ECO:0000313" key="2">
    <source>
        <dbReference type="EMBL" id="AUM73920.1"/>
    </source>
</evidence>